<dbReference type="EMBL" id="JBFOLJ010000003">
    <property type="protein sequence ID" value="KAL2549428.1"/>
    <property type="molecule type" value="Genomic_DNA"/>
</dbReference>
<keyword evidence="1" id="KW-1133">Transmembrane helix</keyword>
<reference evidence="3" key="1">
    <citation type="submission" date="2024-07" db="EMBL/GenBank/DDBJ databases">
        <title>Two chromosome-level genome assemblies of Korean endemic species Abeliophyllum distichum and Forsythia ovata (Oleaceae).</title>
        <authorList>
            <person name="Jang H."/>
        </authorList>
    </citation>
    <scope>NUCLEOTIDE SEQUENCE [LARGE SCALE GENOMIC DNA]</scope>
</reference>
<sequence length="105" mass="12168">MAGYLVLGSLPPENRKHKDQLQTRGVTNVNQFHRSDFPAWFHTKKFFLGGRLIFGPDARSLLVTLMLIIIPVIIFCVFVAKHLRHIMQDMQFWLSQLSSLFMLVP</sequence>
<evidence type="ECO:0000313" key="2">
    <source>
        <dbReference type="EMBL" id="KAL2549428.1"/>
    </source>
</evidence>
<proteinExistence type="predicted"/>
<accession>A0ABD1WKZ9</accession>
<evidence type="ECO:0000256" key="1">
    <source>
        <dbReference type="SAM" id="Phobius"/>
    </source>
</evidence>
<dbReference type="Proteomes" id="UP001604277">
    <property type="component" value="Unassembled WGS sequence"/>
</dbReference>
<feature type="transmembrane region" description="Helical" evidence="1">
    <location>
        <begin position="61"/>
        <end position="80"/>
    </location>
</feature>
<dbReference type="AlphaFoldDB" id="A0ABD1WKZ9"/>
<protein>
    <submittedName>
        <fullName evidence="2">S-acyltransferase</fullName>
    </submittedName>
</protein>
<organism evidence="2 3">
    <name type="scientific">Forsythia ovata</name>
    <dbReference type="NCBI Taxonomy" id="205694"/>
    <lineage>
        <taxon>Eukaryota</taxon>
        <taxon>Viridiplantae</taxon>
        <taxon>Streptophyta</taxon>
        <taxon>Embryophyta</taxon>
        <taxon>Tracheophyta</taxon>
        <taxon>Spermatophyta</taxon>
        <taxon>Magnoliopsida</taxon>
        <taxon>eudicotyledons</taxon>
        <taxon>Gunneridae</taxon>
        <taxon>Pentapetalae</taxon>
        <taxon>asterids</taxon>
        <taxon>lamiids</taxon>
        <taxon>Lamiales</taxon>
        <taxon>Oleaceae</taxon>
        <taxon>Forsythieae</taxon>
        <taxon>Forsythia</taxon>
    </lineage>
</organism>
<keyword evidence="1" id="KW-0472">Membrane</keyword>
<gene>
    <name evidence="2" type="ORF">Fot_10958</name>
</gene>
<name>A0ABD1WKZ9_9LAMI</name>
<keyword evidence="1" id="KW-0812">Transmembrane</keyword>
<evidence type="ECO:0000313" key="3">
    <source>
        <dbReference type="Proteomes" id="UP001604277"/>
    </source>
</evidence>
<keyword evidence="3" id="KW-1185">Reference proteome</keyword>
<comment type="caution">
    <text evidence="2">The sequence shown here is derived from an EMBL/GenBank/DDBJ whole genome shotgun (WGS) entry which is preliminary data.</text>
</comment>